<feature type="domain" description="Glycoside hydrolase family 2" evidence="8">
    <location>
        <begin position="708"/>
        <end position="805"/>
    </location>
</feature>
<feature type="domain" description="DUF4982" evidence="7">
    <location>
        <begin position="634"/>
        <end position="691"/>
    </location>
</feature>
<dbReference type="Pfam" id="PF00703">
    <property type="entry name" value="Glyco_hydro_2"/>
    <property type="match status" value="1"/>
</dbReference>
<dbReference type="InterPro" id="IPR008979">
    <property type="entry name" value="Galactose-bd-like_sf"/>
</dbReference>
<keyword evidence="10" id="KW-1185">Reference proteome</keyword>
<organism evidence="9 10">
    <name type="scientific">Schaedlerella arabinosiphila</name>
    <dbReference type="NCBI Taxonomy" id="2044587"/>
    <lineage>
        <taxon>Bacteria</taxon>
        <taxon>Bacillati</taxon>
        <taxon>Bacillota</taxon>
        <taxon>Clostridia</taxon>
        <taxon>Lachnospirales</taxon>
        <taxon>Lachnospiraceae</taxon>
        <taxon>Schaedlerella</taxon>
    </lineage>
</organism>
<feature type="domain" description="Glycosyl hydrolases family 2 sugar binding" evidence="6">
    <location>
        <begin position="62"/>
        <end position="152"/>
    </location>
</feature>
<dbReference type="Pfam" id="PF02837">
    <property type="entry name" value="Glyco_hydro_2_N"/>
    <property type="match status" value="1"/>
</dbReference>
<dbReference type="SUPFAM" id="SSF49303">
    <property type="entry name" value="beta-Galactosidase/glucuronidase domain"/>
    <property type="match status" value="1"/>
</dbReference>
<reference evidence="9" key="1">
    <citation type="submission" date="2018-10" db="EMBL/GenBank/DDBJ databases">
        <title>Schaedlerella arabinophila gen. nov. sp. nov., isolated from the mouse intestinal tract and comparative analysis with the genome of the closely related altered Schaedler flora strain ASF502.</title>
        <authorList>
            <person name="Miyake S."/>
            <person name="Soh M."/>
            <person name="Seedorf H."/>
        </authorList>
    </citation>
    <scope>NUCLEOTIDE SEQUENCE [LARGE SCALE GENOMIC DNA]</scope>
    <source>
        <strain evidence="9">DSM 106076</strain>
    </source>
</reference>
<evidence type="ECO:0000256" key="2">
    <source>
        <dbReference type="ARBA" id="ARBA00022801"/>
    </source>
</evidence>
<feature type="domain" description="Glycoside hydrolase family 2 immunoglobulin-like beta-sandwich" evidence="4">
    <location>
        <begin position="167"/>
        <end position="267"/>
    </location>
</feature>
<sequence>MQRLNFNRDWTVKKVPRGLAASVPESEGHKVTLPHDAMVWEERSGAYASGSAGGYYAGGYYEYVKNFYVDEAETEETFLLEFEGIQHSGHVYVNGVLAGSVEGGYRRLLLDITPYLRFGAENLVLVKAINTAMPNSRWYTGSGIYRPVYLYKGGKIRIDADGPRISTPEISEGIAAVKVETTVRYDEKIRKAVVLKTEIIAQNGSIAASESSPMTLFGQDKTLQTQRIYVKEPALWSVDNPCLYRCRVTLWDGETVLDTAESSFGIRRLELDPVNGLRLNGEKILLRGGCIHHDNGPLGAATLERAEERRIELLKKAGFNSVRISHNSSSKALLDACDRLGMLVMEESFDMWTQTKRPFDYSLVFADNWEKDLEDIVQKDFNHPCVFMYSTGNEIKEIHTPAGAQWSRRLAEKIRSLDTTRYVTNAINGMIGIMGDLPVVMEDMGMTVPERTPGGGINDTMTALMGAMNYLSSHPKVEEGLKEAYGTLDLIGLNYMRDVYDQMKEYPNRVFYGAETLPPDIAPNWKKVKELPACIGDYTWTAWDYLGEAGIGIVTYDGRLKFAKPYPAYLAFCGDLDITGYRRPMSYLREIVFGLRKAPYIAVQPPEHYGIEPMCTPWSLPETVSSWTWKGHEGKHCVVEVYSDAPEVELFVNGDSAGRKPAGEAQDYRVLFDTVYAPGEIKAAAYYEDGSREEYCLCTAEDEVSLCMTPDRARIGKDDLVYAAIELRDAKGTLQTAADRKVCLKVEGAGYVQGFSSADPWSEENFFDESRTTYYGRVMAVVRSGEDSGTIRLIAQADGLEAVSVEIEVE</sequence>
<dbReference type="Pfam" id="PF18565">
    <property type="entry name" value="Glyco_hydro2_C5"/>
    <property type="match status" value="1"/>
</dbReference>
<gene>
    <name evidence="9" type="ORF">EBB54_04650</name>
</gene>
<name>A0A3R8KXW7_9FIRM</name>
<accession>A0A3R8KXW7</accession>
<dbReference type="InterPro" id="IPR040605">
    <property type="entry name" value="Glyco_hydro2_dom5"/>
</dbReference>
<keyword evidence="2 9" id="KW-0378">Hydrolase</keyword>
<dbReference type="Gene3D" id="2.60.40.10">
    <property type="entry name" value="Immunoglobulins"/>
    <property type="match status" value="3"/>
</dbReference>
<evidence type="ECO:0000256" key="3">
    <source>
        <dbReference type="ARBA" id="ARBA00023295"/>
    </source>
</evidence>
<dbReference type="Pfam" id="PF16355">
    <property type="entry name" value="DUF4982"/>
    <property type="match status" value="1"/>
</dbReference>
<evidence type="ECO:0000256" key="1">
    <source>
        <dbReference type="ARBA" id="ARBA00007401"/>
    </source>
</evidence>
<dbReference type="EMBL" id="RHJS01000002">
    <property type="protein sequence ID" value="RRK30747.1"/>
    <property type="molecule type" value="Genomic_DNA"/>
</dbReference>
<dbReference type="PANTHER" id="PTHR42732">
    <property type="entry name" value="BETA-GALACTOSIDASE"/>
    <property type="match status" value="1"/>
</dbReference>
<evidence type="ECO:0000259" key="8">
    <source>
        <dbReference type="Pfam" id="PF18565"/>
    </source>
</evidence>
<dbReference type="GO" id="GO:0004553">
    <property type="term" value="F:hydrolase activity, hydrolyzing O-glycosyl compounds"/>
    <property type="evidence" value="ECO:0007669"/>
    <property type="project" value="InterPro"/>
</dbReference>
<dbReference type="InterPro" id="IPR006101">
    <property type="entry name" value="Glyco_hydro_2"/>
</dbReference>
<comment type="caution">
    <text evidence="9">The sequence shown here is derived from an EMBL/GenBank/DDBJ whole genome shotgun (WGS) entry which is preliminary data.</text>
</comment>
<dbReference type="PANTHER" id="PTHR42732:SF1">
    <property type="entry name" value="BETA-MANNOSIDASE"/>
    <property type="match status" value="1"/>
</dbReference>
<evidence type="ECO:0000313" key="10">
    <source>
        <dbReference type="Proteomes" id="UP000274920"/>
    </source>
</evidence>
<evidence type="ECO:0000313" key="9">
    <source>
        <dbReference type="EMBL" id="RRK30747.1"/>
    </source>
</evidence>
<dbReference type="AlphaFoldDB" id="A0A3R8KXW7"/>
<dbReference type="Gene3D" id="2.60.120.260">
    <property type="entry name" value="Galactose-binding domain-like"/>
    <property type="match status" value="1"/>
</dbReference>
<dbReference type="InterPro" id="IPR006104">
    <property type="entry name" value="Glyco_hydro_2_N"/>
</dbReference>
<protein>
    <submittedName>
        <fullName evidence="9">Glycoside hydrolase family 2 protein</fullName>
    </submittedName>
</protein>
<dbReference type="RefSeq" id="WP_125126541.1">
    <property type="nucleotide sequence ID" value="NZ_RHJS01000002.1"/>
</dbReference>
<evidence type="ECO:0000259" key="4">
    <source>
        <dbReference type="Pfam" id="PF00703"/>
    </source>
</evidence>
<evidence type="ECO:0000259" key="6">
    <source>
        <dbReference type="Pfam" id="PF02837"/>
    </source>
</evidence>
<dbReference type="Gene3D" id="3.20.20.80">
    <property type="entry name" value="Glycosidases"/>
    <property type="match status" value="1"/>
</dbReference>
<dbReference type="InterPro" id="IPR036156">
    <property type="entry name" value="Beta-gal/glucu_dom_sf"/>
</dbReference>
<evidence type="ECO:0000259" key="5">
    <source>
        <dbReference type="Pfam" id="PF02836"/>
    </source>
</evidence>
<dbReference type="GO" id="GO:0005975">
    <property type="term" value="P:carbohydrate metabolic process"/>
    <property type="evidence" value="ECO:0007669"/>
    <property type="project" value="InterPro"/>
</dbReference>
<dbReference type="Proteomes" id="UP000274920">
    <property type="component" value="Unassembled WGS sequence"/>
</dbReference>
<dbReference type="InterPro" id="IPR051913">
    <property type="entry name" value="GH2_Domain-Containing"/>
</dbReference>
<dbReference type="Pfam" id="PF02836">
    <property type="entry name" value="Glyco_hydro_2_C"/>
    <property type="match status" value="1"/>
</dbReference>
<keyword evidence="3" id="KW-0326">Glycosidase</keyword>
<proteinExistence type="inferred from homology"/>
<feature type="domain" description="Glycoside hydrolase family 2 catalytic" evidence="5">
    <location>
        <begin position="277"/>
        <end position="426"/>
    </location>
</feature>
<dbReference type="InterPro" id="IPR006102">
    <property type="entry name" value="Ig-like_GH2"/>
</dbReference>
<dbReference type="InterPro" id="IPR017853">
    <property type="entry name" value="GH"/>
</dbReference>
<dbReference type="SUPFAM" id="SSF51445">
    <property type="entry name" value="(Trans)glycosidases"/>
    <property type="match status" value="1"/>
</dbReference>
<dbReference type="SUPFAM" id="SSF49785">
    <property type="entry name" value="Galactose-binding domain-like"/>
    <property type="match status" value="1"/>
</dbReference>
<dbReference type="InterPro" id="IPR032311">
    <property type="entry name" value="DUF4982"/>
</dbReference>
<dbReference type="PRINTS" id="PR00132">
    <property type="entry name" value="GLHYDRLASE2"/>
</dbReference>
<comment type="similarity">
    <text evidence="1">Belongs to the glycosyl hydrolase 2 family.</text>
</comment>
<dbReference type="InterPro" id="IPR013783">
    <property type="entry name" value="Ig-like_fold"/>
</dbReference>
<evidence type="ECO:0000259" key="7">
    <source>
        <dbReference type="Pfam" id="PF16355"/>
    </source>
</evidence>
<dbReference type="InterPro" id="IPR006103">
    <property type="entry name" value="Glyco_hydro_2_cat"/>
</dbReference>